<keyword evidence="7" id="KW-0963">Cytoplasm</keyword>
<dbReference type="GO" id="GO:0003866">
    <property type="term" value="F:3-phosphoshikimate 1-carboxyvinyltransferase activity"/>
    <property type="evidence" value="ECO:0007669"/>
    <property type="project" value="UniProtKB-UniRule"/>
</dbReference>
<feature type="binding site" evidence="7">
    <location>
        <position position="367"/>
    </location>
    <ligand>
        <name>phosphoenolpyruvate</name>
        <dbReference type="ChEBI" id="CHEBI:58702"/>
    </ligand>
</feature>
<feature type="binding site" evidence="7">
    <location>
        <position position="146"/>
    </location>
    <ligand>
        <name>phosphoenolpyruvate</name>
        <dbReference type="ChEBI" id="CHEBI:58702"/>
    </ligand>
</feature>
<evidence type="ECO:0000256" key="6">
    <source>
        <dbReference type="ARBA" id="ARBA00044633"/>
    </source>
</evidence>
<dbReference type="InterPro" id="IPR001986">
    <property type="entry name" value="Enolpyruvate_Tfrase_dom"/>
</dbReference>
<dbReference type="Pfam" id="PF00275">
    <property type="entry name" value="EPSP_synthase"/>
    <property type="match status" value="1"/>
</dbReference>
<feature type="binding site" evidence="7">
    <location>
        <position position="172"/>
    </location>
    <ligand>
        <name>3-phosphoshikimate</name>
        <dbReference type="ChEBI" id="CHEBI:145989"/>
    </ligand>
</feature>
<dbReference type="HAMAP" id="MF_00210">
    <property type="entry name" value="EPSP_synth"/>
    <property type="match status" value="1"/>
</dbReference>
<evidence type="ECO:0000259" key="8">
    <source>
        <dbReference type="Pfam" id="PF00275"/>
    </source>
</evidence>
<evidence type="ECO:0000256" key="3">
    <source>
        <dbReference type="ARBA" id="ARBA00022605"/>
    </source>
</evidence>
<dbReference type="RefSeq" id="WP_092446656.1">
    <property type="nucleotide sequence ID" value="NZ_JBLXAG010000017.1"/>
</dbReference>
<feature type="binding site" evidence="7">
    <location>
        <position position="145"/>
    </location>
    <ligand>
        <name>3-phosphoshikimate</name>
        <dbReference type="ChEBI" id="CHEBI:145989"/>
    </ligand>
</feature>
<comment type="catalytic activity">
    <reaction evidence="6">
        <text>3-phosphoshikimate + phosphoenolpyruvate = 5-O-(1-carboxyvinyl)-3-phosphoshikimate + phosphate</text>
        <dbReference type="Rhea" id="RHEA:21256"/>
        <dbReference type="ChEBI" id="CHEBI:43474"/>
        <dbReference type="ChEBI" id="CHEBI:57701"/>
        <dbReference type="ChEBI" id="CHEBI:58702"/>
        <dbReference type="ChEBI" id="CHEBI:145989"/>
        <dbReference type="EC" id="2.5.1.19"/>
    </reaction>
    <physiologicalReaction direction="left-to-right" evidence="6">
        <dbReference type="Rhea" id="RHEA:21257"/>
    </physiologicalReaction>
</comment>
<evidence type="ECO:0000313" key="9">
    <source>
        <dbReference type="EMBL" id="SDS65947.1"/>
    </source>
</evidence>
<keyword evidence="3 7" id="KW-0028">Amino-acid biosynthesis</keyword>
<dbReference type="Gene3D" id="3.65.10.10">
    <property type="entry name" value="Enolpyruvate transferase domain"/>
    <property type="match status" value="2"/>
</dbReference>
<feature type="active site" description="Proton acceptor" evidence="7">
    <location>
        <position position="293"/>
    </location>
</feature>
<accession>A0A1H1U0D8</accession>
<feature type="binding site" evidence="7">
    <location>
        <position position="22"/>
    </location>
    <ligand>
        <name>phosphoenolpyruvate</name>
        <dbReference type="ChEBI" id="CHEBI:58702"/>
    </ligand>
</feature>
<dbReference type="GO" id="GO:0005737">
    <property type="term" value="C:cytoplasm"/>
    <property type="evidence" value="ECO:0007669"/>
    <property type="project" value="UniProtKB-SubCell"/>
</dbReference>
<dbReference type="PIRSF" id="PIRSF000505">
    <property type="entry name" value="EPSPS"/>
    <property type="match status" value="1"/>
</dbReference>
<comment type="caution">
    <text evidence="7">Lacks conserved residue(s) required for the propagation of feature annotation.</text>
</comment>
<dbReference type="EMBL" id="LT629774">
    <property type="protein sequence ID" value="SDS65947.1"/>
    <property type="molecule type" value="Genomic_DNA"/>
</dbReference>
<dbReference type="GO" id="GO:0008652">
    <property type="term" value="P:amino acid biosynthetic process"/>
    <property type="evidence" value="ECO:0007669"/>
    <property type="project" value="UniProtKB-KW"/>
</dbReference>
<feature type="binding site" evidence="7">
    <location>
        <position position="144"/>
    </location>
    <ligand>
        <name>3-phosphoshikimate</name>
        <dbReference type="ChEBI" id="CHEBI:145989"/>
    </ligand>
</feature>
<keyword evidence="4 7" id="KW-0808">Transferase</keyword>
<feature type="binding site" evidence="7">
    <location>
        <position position="22"/>
    </location>
    <ligand>
        <name>3-phosphoshikimate</name>
        <dbReference type="ChEBI" id="CHEBI:145989"/>
    </ligand>
</feature>
<protein>
    <recommendedName>
        <fullName evidence="7">3-phosphoshikimate 1-carboxyvinyltransferase</fullName>
        <ecNumber evidence="7">2.5.1.19</ecNumber>
    </recommendedName>
    <alternativeName>
        <fullName evidence="7">5-enolpyruvylshikimate-3-phosphate synthase</fullName>
        <shortName evidence="7">EPSP synthase</shortName>
        <shortName evidence="7">EPSPS</shortName>
    </alternativeName>
</protein>
<comment type="subcellular location">
    <subcellularLocation>
        <location evidence="7">Cytoplasm</location>
    </subcellularLocation>
</comment>
<gene>
    <name evidence="7" type="primary">aroA</name>
    <name evidence="9" type="ORF">SAMN04489797_2095</name>
</gene>
<organism evidence="9 10">
    <name type="scientific">Winogradskyella sediminis</name>
    <dbReference type="NCBI Taxonomy" id="1382466"/>
    <lineage>
        <taxon>Bacteria</taxon>
        <taxon>Pseudomonadati</taxon>
        <taxon>Bacteroidota</taxon>
        <taxon>Flavobacteriia</taxon>
        <taxon>Flavobacteriales</taxon>
        <taxon>Flavobacteriaceae</taxon>
        <taxon>Winogradskyella</taxon>
    </lineage>
</organism>
<dbReference type="PANTHER" id="PTHR21090">
    <property type="entry name" value="AROM/DEHYDROQUINATE SYNTHASE"/>
    <property type="match status" value="1"/>
</dbReference>
<dbReference type="GO" id="GO:0009073">
    <property type="term" value="P:aromatic amino acid family biosynthetic process"/>
    <property type="evidence" value="ECO:0007669"/>
    <property type="project" value="UniProtKB-KW"/>
</dbReference>
<feature type="binding site" evidence="7">
    <location>
        <position position="320"/>
    </location>
    <ligand>
        <name>3-phosphoshikimate</name>
        <dbReference type="ChEBI" id="CHEBI:145989"/>
    </ligand>
</feature>
<dbReference type="CDD" id="cd01556">
    <property type="entry name" value="EPSP_synthase"/>
    <property type="match status" value="1"/>
</dbReference>
<dbReference type="UniPathway" id="UPA00053">
    <property type="reaction ID" value="UER00089"/>
</dbReference>
<reference evidence="9 10" key="1">
    <citation type="submission" date="2016-10" db="EMBL/GenBank/DDBJ databases">
        <authorList>
            <person name="Varghese N."/>
            <person name="Submissions S."/>
        </authorList>
    </citation>
    <scope>NUCLEOTIDE SEQUENCE [LARGE SCALE GENOMIC DNA]</scope>
    <source>
        <strain evidence="9 10">RHA_55</strain>
    </source>
</reference>
<dbReference type="AlphaFoldDB" id="A0A1H1U0D8"/>
<dbReference type="Proteomes" id="UP000198963">
    <property type="component" value="Chromosome I"/>
</dbReference>
<feature type="binding site" evidence="7">
    <location>
        <position position="98"/>
    </location>
    <ligand>
        <name>phosphoenolpyruvate</name>
        <dbReference type="ChEBI" id="CHEBI:58702"/>
    </ligand>
</feature>
<comment type="pathway">
    <text evidence="1 7">Metabolic intermediate biosynthesis; chorismate biosynthesis; chorismate from D-erythrose 4-phosphate and phosphoenolpyruvate: step 6/7.</text>
</comment>
<dbReference type="PANTHER" id="PTHR21090:SF5">
    <property type="entry name" value="PENTAFUNCTIONAL AROM POLYPEPTIDE"/>
    <property type="match status" value="1"/>
</dbReference>
<feature type="binding site" evidence="7">
    <location>
        <position position="27"/>
    </location>
    <ligand>
        <name>3-phosphoshikimate</name>
        <dbReference type="ChEBI" id="CHEBI:145989"/>
    </ligand>
</feature>
<comment type="function">
    <text evidence="7">Catalyzes the transfer of the enolpyruvyl moiety of phosphoenolpyruvate (PEP) to the 5-hydroxyl of shikimate-3-phosphate (S3P) to produce enolpyruvyl shikimate-3-phosphate and inorganic phosphate.</text>
</comment>
<feature type="binding site" evidence="7">
    <location>
        <position position="69"/>
    </location>
    <ligand>
        <name>phosphoenolpyruvate</name>
        <dbReference type="ChEBI" id="CHEBI:58702"/>
    </ligand>
</feature>
<proteinExistence type="inferred from homology"/>
<evidence type="ECO:0000256" key="5">
    <source>
        <dbReference type="ARBA" id="ARBA00023141"/>
    </source>
</evidence>
<dbReference type="InterPro" id="IPR036968">
    <property type="entry name" value="Enolpyruvate_Tfrase_sf"/>
</dbReference>
<feature type="binding site" evidence="7">
    <location>
        <position position="293"/>
    </location>
    <ligand>
        <name>3-phosphoshikimate</name>
        <dbReference type="ChEBI" id="CHEBI:145989"/>
    </ligand>
</feature>
<feature type="binding site" evidence="7">
    <location>
        <position position="324"/>
    </location>
    <ligand>
        <name>phosphoenolpyruvate</name>
        <dbReference type="ChEBI" id="CHEBI:58702"/>
    </ligand>
</feature>
<name>A0A1H1U0D8_9FLAO</name>
<evidence type="ECO:0000256" key="7">
    <source>
        <dbReference type="HAMAP-Rule" id="MF_00210"/>
    </source>
</evidence>
<sequence>MDISIQKSKLHNRQEIQITGSKSESNRLLLLQALFPQISINNISNSDDSVLMQKALESKEQLIDIHHAGTAMRFLTAYFSTQQGRDTIITGSTRMKERPIKILVDALETLGADITYLENDGFPPLQIKGKTLTAFKVALEANVSSQYISALLLIASKLQNGLELTLIGKITSVPYINMTLSLLNNIGITTSFEGNTIIVKPNVTEVKAQTVTVESDWSSASYFYSIIALSDIGTEITISSYKEKSLQGDSVLSDIYEKFGVYTSFEAESMTLKKTANCDLNLSIDLDLKNAPDIAQTVAVTAFGLGVECTMVGLHTLKIKETDRLVALKTELEKLGAEVLITNQSLYVKASTKINTDVKIATYNDHRMAMAFAPLGLKVPLVIENADVVSKSYPQFWEDFKAIGFNLK</sequence>
<feature type="binding site" evidence="7">
    <location>
        <position position="146"/>
    </location>
    <ligand>
        <name>3-phosphoshikimate</name>
        <dbReference type="ChEBI" id="CHEBI:145989"/>
    </ligand>
</feature>
<feature type="binding site" evidence="7">
    <location>
        <position position="23"/>
    </location>
    <ligand>
        <name>3-phosphoshikimate</name>
        <dbReference type="ChEBI" id="CHEBI:145989"/>
    </ligand>
</feature>
<comment type="similarity">
    <text evidence="2 7">Belongs to the EPSP synthase family.</text>
</comment>
<dbReference type="InterPro" id="IPR013792">
    <property type="entry name" value="RNA3'P_cycl/enolpyr_Trfase_a/b"/>
</dbReference>
<dbReference type="EC" id="2.5.1.19" evidence="7"/>
<evidence type="ECO:0000256" key="2">
    <source>
        <dbReference type="ARBA" id="ARBA00009948"/>
    </source>
</evidence>
<feature type="binding site" evidence="7">
    <location>
        <position position="391"/>
    </location>
    <ligand>
        <name>phosphoenolpyruvate</name>
        <dbReference type="ChEBI" id="CHEBI:58702"/>
    </ligand>
</feature>
<evidence type="ECO:0000313" key="10">
    <source>
        <dbReference type="Proteomes" id="UP000198963"/>
    </source>
</evidence>
<dbReference type="InterPro" id="IPR006264">
    <property type="entry name" value="EPSP_synthase"/>
</dbReference>
<dbReference type="PROSITE" id="PS00885">
    <property type="entry name" value="EPSP_SYNTHASE_2"/>
    <property type="match status" value="1"/>
</dbReference>
<feature type="domain" description="Enolpyruvate transferase" evidence="8">
    <location>
        <begin position="55"/>
        <end position="399"/>
    </location>
</feature>
<keyword evidence="5 7" id="KW-0057">Aromatic amino acid biosynthesis</keyword>
<dbReference type="GO" id="GO:0009423">
    <property type="term" value="P:chorismate biosynthetic process"/>
    <property type="evidence" value="ECO:0007669"/>
    <property type="project" value="UniProtKB-UniRule"/>
</dbReference>
<dbReference type="InterPro" id="IPR023193">
    <property type="entry name" value="EPSP_synthase_CS"/>
</dbReference>
<keyword evidence="10" id="KW-1185">Reference proteome</keyword>
<dbReference type="STRING" id="1249933.SAMN04489797_2095"/>
<comment type="subunit">
    <text evidence="7">Monomer.</text>
</comment>
<evidence type="ECO:0000256" key="1">
    <source>
        <dbReference type="ARBA" id="ARBA00004811"/>
    </source>
</evidence>
<evidence type="ECO:0000256" key="4">
    <source>
        <dbReference type="ARBA" id="ARBA00022679"/>
    </source>
</evidence>
<dbReference type="SUPFAM" id="SSF55205">
    <property type="entry name" value="EPT/RTPC-like"/>
    <property type="match status" value="1"/>
</dbReference>